<keyword evidence="1" id="KW-0732">Signal</keyword>
<evidence type="ECO:0008006" key="4">
    <source>
        <dbReference type="Google" id="ProtNLM"/>
    </source>
</evidence>
<dbReference type="STRING" id="1071383.J7RWX9"/>
<proteinExistence type="predicted"/>
<name>J7RWX9_HUIN7</name>
<evidence type="ECO:0000313" key="2">
    <source>
        <dbReference type="EMBL" id="CCK69527.1"/>
    </source>
</evidence>
<dbReference type="Proteomes" id="UP000006310">
    <property type="component" value="Chromosome 3"/>
</dbReference>
<reference evidence="3" key="2">
    <citation type="submission" date="2012-08" db="EMBL/GenBank/DDBJ databases">
        <title>Genome sequence of Kazachstania naganishii.</title>
        <authorList>
            <person name="Gordon J.L."/>
            <person name="Armisen D."/>
            <person name="Proux-Wera E."/>
            <person name="OhEigeartaigh S.S."/>
            <person name="Byrne K.P."/>
            <person name="Wolfe K.H."/>
        </authorList>
    </citation>
    <scope>NUCLEOTIDE SEQUENCE [LARGE SCALE GENOMIC DNA]</scope>
    <source>
        <strain evidence="3">ATCC MYA-139 / BCRC 22969 / CBS 8797 / CCRC 22969 / KCTC 17520 / NBRC 10181 / NCYC 3082</strain>
    </source>
</reference>
<dbReference type="OMA" id="ELTCHIP"/>
<dbReference type="AlphaFoldDB" id="J7RWX9"/>
<gene>
    <name evidence="2" type="primary">KNAG0C04250</name>
    <name evidence="2" type="ordered locus">KNAG_0C04250</name>
</gene>
<dbReference type="GeneID" id="34525207"/>
<dbReference type="HOGENOM" id="CLU_070145_0_0_1"/>
<evidence type="ECO:0000313" key="3">
    <source>
        <dbReference type="Proteomes" id="UP000006310"/>
    </source>
</evidence>
<accession>J7RWX9</accession>
<feature type="chain" id="PRO_5003797354" description="Flo11 domain-containing protein" evidence="1">
    <location>
        <begin position="28"/>
        <end position="269"/>
    </location>
</feature>
<dbReference type="KEGG" id="kng:KNAG_0C04250"/>
<dbReference type="eggNOG" id="ENOG502S1C8">
    <property type="taxonomic scope" value="Eukaryota"/>
</dbReference>
<dbReference type="OrthoDB" id="4070379at2759"/>
<feature type="signal peptide" evidence="1">
    <location>
        <begin position="1"/>
        <end position="27"/>
    </location>
</feature>
<keyword evidence="3" id="KW-1185">Reference proteome</keyword>
<dbReference type="RefSeq" id="XP_022463773.1">
    <property type="nucleotide sequence ID" value="XM_022607148.1"/>
</dbReference>
<dbReference type="EMBL" id="HE978316">
    <property type="protein sequence ID" value="CCK69527.1"/>
    <property type="molecule type" value="Genomic_DNA"/>
</dbReference>
<organism evidence="2 3">
    <name type="scientific">Huiozyma naganishii (strain ATCC MYA-139 / BCRC 22969 / CBS 8797 / KCTC 17520 / NBRC 10181 / NCYC 3082 / Yp74L-3)</name>
    <name type="common">Yeast</name>
    <name type="synonym">Kazachstania naganishii</name>
    <dbReference type="NCBI Taxonomy" id="1071383"/>
    <lineage>
        <taxon>Eukaryota</taxon>
        <taxon>Fungi</taxon>
        <taxon>Dikarya</taxon>
        <taxon>Ascomycota</taxon>
        <taxon>Saccharomycotina</taxon>
        <taxon>Saccharomycetes</taxon>
        <taxon>Saccharomycetales</taxon>
        <taxon>Saccharomycetaceae</taxon>
        <taxon>Huiozyma</taxon>
    </lineage>
</organism>
<evidence type="ECO:0000256" key="1">
    <source>
        <dbReference type="SAM" id="SignalP"/>
    </source>
</evidence>
<protein>
    <recommendedName>
        <fullName evidence="4">Flo11 domain-containing protein</fullName>
    </recommendedName>
</protein>
<sequence>MFNTLTKRSGLAWCLIAILSFVQVVAAVDYISFNSSSAGVENKTDLAIGEGLVHVSSNGSDIVNLADGVNVTDVFEDFANTDIVLRGNESVYANLTKKYVGDNDTISEDHPLHKRCLVMHVVGGWLCSWDEYVTIEQGCWWSPWYPISHCGWGNPFRRPISLGWGYSYSCSGFRNDFDDNILRGCLSYPFAKTITRGGTYSCPVDHGKVGQIWYQQNVAYAKIQHRKCSKGLFGNTCSSWSVVQHVDAPRTGDENYRLGCSTGSSSKYC</sequence>
<reference evidence="2 3" key="1">
    <citation type="journal article" date="2011" name="Proc. Natl. Acad. Sci. U.S.A.">
        <title>Evolutionary erosion of yeast sex chromosomes by mating-type switching accidents.</title>
        <authorList>
            <person name="Gordon J.L."/>
            <person name="Armisen D."/>
            <person name="Proux-Wera E."/>
            <person name="Oheigeartaigh S.S."/>
            <person name="Byrne K.P."/>
            <person name="Wolfe K.H."/>
        </authorList>
    </citation>
    <scope>NUCLEOTIDE SEQUENCE [LARGE SCALE GENOMIC DNA]</scope>
    <source>
        <strain evidence="3">ATCC MYA-139 / BCRC 22969 / CBS 8797 / CCRC 22969 / KCTC 17520 / NBRC 10181 / NCYC 3082</strain>
    </source>
</reference>